<dbReference type="PANTHER" id="PTHR30055">
    <property type="entry name" value="HTH-TYPE TRANSCRIPTIONAL REGULATOR RUTR"/>
    <property type="match status" value="1"/>
</dbReference>
<dbReference type="AlphaFoldDB" id="A0A2S2DS20"/>
<dbReference type="KEGG" id="psez:HME7025_00219"/>
<sequence>MKCRILEKGAELYFRYGVRAVTMDTIATELGISKKTIYQHFPDKDAMVYQVLESFIQNDQCKWEDLNKSSKDVIHKTLLSLEIMKTTLSEMNPRLMFEVKKYFPKAYDLFTKYKEDCIMNSLKVDLKTGIEQGYFRPEIEVELIARLRMGEVDLSFDPNFYSHSKLSFFDTQQILLDHFMRGILTEKGLSLYLSYQNNN</sequence>
<dbReference type="RefSeq" id="WP_109321876.1">
    <property type="nucleotide sequence ID" value="NZ_CP029346.1"/>
</dbReference>
<gene>
    <name evidence="4" type="ORF">HME7025_00219</name>
</gene>
<dbReference type="EMBL" id="CP029346">
    <property type="protein sequence ID" value="AWL08102.1"/>
    <property type="molecule type" value="Genomic_DNA"/>
</dbReference>
<dbReference type="Gene3D" id="1.10.357.10">
    <property type="entry name" value="Tetracycline Repressor, domain 2"/>
    <property type="match status" value="1"/>
</dbReference>
<evidence type="ECO:0000256" key="2">
    <source>
        <dbReference type="PROSITE-ProRule" id="PRU00335"/>
    </source>
</evidence>
<dbReference type="PROSITE" id="PS50977">
    <property type="entry name" value="HTH_TETR_2"/>
    <property type="match status" value="1"/>
</dbReference>
<dbReference type="SUPFAM" id="SSF46689">
    <property type="entry name" value="Homeodomain-like"/>
    <property type="match status" value="1"/>
</dbReference>
<evidence type="ECO:0000259" key="3">
    <source>
        <dbReference type="PROSITE" id="PS50977"/>
    </source>
</evidence>
<dbReference type="Proteomes" id="UP000245468">
    <property type="component" value="Chromosome"/>
</dbReference>
<dbReference type="InterPro" id="IPR036271">
    <property type="entry name" value="Tet_transcr_reg_TetR-rel_C_sf"/>
</dbReference>
<dbReference type="InterPro" id="IPR001647">
    <property type="entry name" value="HTH_TetR"/>
</dbReference>
<dbReference type="Pfam" id="PF00440">
    <property type="entry name" value="TetR_N"/>
    <property type="match status" value="1"/>
</dbReference>
<evidence type="ECO:0000256" key="1">
    <source>
        <dbReference type="ARBA" id="ARBA00023125"/>
    </source>
</evidence>
<dbReference type="OrthoDB" id="881297at2"/>
<protein>
    <recommendedName>
        <fullName evidence="3">HTH tetR-type domain-containing protein</fullName>
    </recommendedName>
</protein>
<feature type="DNA-binding region" description="H-T-H motif" evidence="2">
    <location>
        <begin position="22"/>
        <end position="41"/>
    </location>
</feature>
<keyword evidence="1 2" id="KW-0238">DNA-binding</keyword>
<organism evidence="4 5">
    <name type="scientific">Aquirufa nivalisilvae</name>
    <dbReference type="NCBI Taxonomy" id="2516557"/>
    <lineage>
        <taxon>Bacteria</taxon>
        <taxon>Pseudomonadati</taxon>
        <taxon>Bacteroidota</taxon>
        <taxon>Cytophagia</taxon>
        <taxon>Cytophagales</taxon>
        <taxon>Flectobacillaceae</taxon>
        <taxon>Aquirufa</taxon>
    </lineage>
</organism>
<feature type="domain" description="HTH tetR-type" evidence="3">
    <location>
        <begin position="1"/>
        <end position="59"/>
    </location>
</feature>
<dbReference type="GO" id="GO:0000976">
    <property type="term" value="F:transcription cis-regulatory region binding"/>
    <property type="evidence" value="ECO:0007669"/>
    <property type="project" value="TreeGrafter"/>
</dbReference>
<evidence type="ECO:0000313" key="4">
    <source>
        <dbReference type="EMBL" id="AWL08102.1"/>
    </source>
</evidence>
<dbReference type="InterPro" id="IPR050109">
    <property type="entry name" value="HTH-type_TetR-like_transc_reg"/>
</dbReference>
<name>A0A2S2DS20_9BACT</name>
<dbReference type="GO" id="GO:0003700">
    <property type="term" value="F:DNA-binding transcription factor activity"/>
    <property type="evidence" value="ECO:0007669"/>
    <property type="project" value="TreeGrafter"/>
</dbReference>
<evidence type="ECO:0000313" key="5">
    <source>
        <dbReference type="Proteomes" id="UP000245468"/>
    </source>
</evidence>
<reference evidence="5" key="1">
    <citation type="submission" date="2018-05" db="EMBL/GenBank/DDBJ databases">
        <title>Pseudarcicella sp. HME7025 Genome sequencing and assembly.</title>
        <authorList>
            <person name="Kim H."/>
            <person name="Kang H."/>
            <person name="Joh K."/>
        </authorList>
    </citation>
    <scope>NUCLEOTIDE SEQUENCE [LARGE SCALE GENOMIC DNA]</scope>
    <source>
        <strain evidence="5">HME7025</strain>
    </source>
</reference>
<dbReference type="PANTHER" id="PTHR30055:SF200">
    <property type="entry name" value="HTH-TYPE TRANSCRIPTIONAL REPRESSOR BDCR"/>
    <property type="match status" value="1"/>
</dbReference>
<accession>A0A2S2DS20</accession>
<dbReference type="PRINTS" id="PR00455">
    <property type="entry name" value="HTHTETR"/>
</dbReference>
<dbReference type="InterPro" id="IPR009057">
    <property type="entry name" value="Homeodomain-like_sf"/>
</dbReference>
<proteinExistence type="predicted"/>
<dbReference type="SUPFAM" id="SSF48498">
    <property type="entry name" value="Tetracyclin repressor-like, C-terminal domain"/>
    <property type="match status" value="1"/>
</dbReference>
<keyword evidence="5" id="KW-1185">Reference proteome</keyword>